<dbReference type="Pfam" id="PF01547">
    <property type="entry name" value="SBP_bac_1"/>
    <property type="match status" value="1"/>
</dbReference>
<dbReference type="InterPro" id="IPR050490">
    <property type="entry name" value="Bact_solute-bd_prot1"/>
</dbReference>
<accession>A0ABR7RU23</accession>
<dbReference type="SUPFAM" id="SSF53850">
    <property type="entry name" value="Periplasmic binding protein-like II"/>
    <property type="match status" value="1"/>
</dbReference>
<gene>
    <name evidence="5" type="ORF">IBL26_23565</name>
</gene>
<protein>
    <submittedName>
        <fullName evidence="5">Sugar ABC transporter substrate-binding protein</fullName>
    </submittedName>
</protein>
<evidence type="ECO:0000313" key="6">
    <source>
        <dbReference type="Proteomes" id="UP000626026"/>
    </source>
</evidence>
<keyword evidence="4" id="KW-0732">Signal</keyword>
<reference evidence="5 6" key="1">
    <citation type="journal article" date="2013" name="Int. J. Syst. Evol. Microbiol.">
        <title>Roseomonas aerophila sp. nov., isolated from air.</title>
        <authorList>
            <person name="Kim S.J."/>
            <person name="Weon H.Y."/>
            <person name="Ahn J.H."/>
            <person name="Hong S.B."/>
            <person name="Seok S.J."/>
            <person name="Whang K.S."/>
            <person name="Kwon S.W."/>
        </authorList>
    </citation>
    <scope>NUCLEOTIDE SEQUENCE [LARGE SCALE GENOMIC DNA]</scope>
    <source>
        <strain evidence="5 6">NBRC 108923</strain>
    </source>
</reference>
<dbReference type="CDD" id="cd13585">
    <property type="entry name" value="PBP2_TMBP_like"/>
    <property type="match status" value="1"/>
</dbReference>
<comment type="similarity">
    <text evidence="2">Belongs to the bacterial solute-binding protein 1 family.</text>
</comment>
<keyword evidence="6" id="KW-1185">Reference proteome</keyword>
<dbReference type="PANTHER" id="PTHR43649:SF34">
    <property type="entry name" value="ABC TRANSPORTER PERIPLASMIC-BINDING PROTEIN YCJN-RELATED"/>
    <property type="match status" value="1"/>
</dbReference>
<evidence type="ECO:0000256" key="1">
    <source>
        <dbReference type="ARBA" id="ARBA00004418"/>
    </source>
</evidence>
<name>A0ABR7RU23_9PROT</name>
<evidence type="ECO:0000256" key="2">
    <source>
        <dbReference type="ARBA" id="ARBA00008520"/>
    </source>
</evidence>
<sequence>MAVRKACEAGPGRRVHMFKITRRGALQGAAGLLAMPALVEKANAQSAFDWKQAKGERLEVSLTSNPRSVILTQNQKEFEELTGIRVGSEQIPEQQHRQKFAIEFATGKPSFDIVGISLHVNKRQVGRAKWCADIRPMMADASITNPDFDFADFSEGAVAYSTQSDGRMDTLPEFADPWIMYYNKELLAAKNIAVPKTFDELYTAAKALTDPSKQIYGFVGRGLRNANVVLWTSFLLGTQQRDTVDGSMKLITDTPDAVWAGQMYQKLMRECAPPGSIGFNWNECQTSFMQGRAAFWIDGPGFAAPLEDPKRSRVAGKTGYAVAPAGPAHHHGALFGTGFGISEASSPARKKAAWLYLQWATGKQNQLRYLTGGAGAPARMSPFKQEEALRGAVFSMDYVNCLSDALKICRPGLPEIVPVTEFRDTIGTALTNMVGGADVASELKRATDAFRPVLEASERAT</sequence>
<evidence type="ECO:0000256" key="3">
    <source>
        <dbReference type="ARBA" id="ARBA00022448"/>
    </source>
</evidence>
<keyword evidence="3" id="KW-0813">Transport</keyword>
<dbReference type="Gene3D" id="3.40.190.10">
    <property type="entry name" value="Periplasmic binding protein-like II"/>
    <property type="match status" value="2"/>
</dbReference>
<dbReference type="EMBL" id="JACTVA010000075">
    <property type="protein sequence ID" value="MBC9209836.1"/>
    <property type="molecule type" value="Genomic_DNA"/>
</dbReference>
<dbReference type="Proteomes" id="UP000626026">
    <property type="component" value="Unassembled WGS sequence"/>
</dbReference>
<dbReference type="PANTHER" id="PTHR43649">
    <property type="entry name" value="ARABINOSE-BINDING PROTEIN-RELATED"/>
    <property type="match status" value="1"/>
</dbReference>
<comment type="caution">
    <text evidence="5">The sequence shown here is derived from an EMBL/GenBank/DDBJ whole genome shotgun (WGS) entry which is preliminary data.</text>
</comment>
<dbReference type="InterPro" id="IPR006059">
    <property type="entry name" value="SBP"/>
</dbReference>
<evidence type="ECO:0000256" key="4">
    <source>
        <dbReference type="ARBA" id="ARBA00022729"/>
    </source>
</evidence>
<organism evidence="5 6">
    <name type="scientific">Teichococcus aerophilus</name>
    <dbReference type="NCBI Taxonomy" id="1224513"/>
    <lineage>
        <taxon>Bacteria</taxon>
        <taxon>Pseudomonadati</taxon>
        <taxon>Pseudomonadota</taxon>
        <taxon>Alphaproteobacteria</taxon>
        <taxon>Acetobacterales</taxon>
        <taxon>Roseomonadaceae</taxon>
        <taxon>Roseomonas</taxon>
    </lineage>
</organism>
<proteinExistence type="inferred from homology"/>
<comment type="subcellular location">
    <subcellularLocation>
        <location evidence="1">Periplasm</location>
    </subcellularLocation>
</comment>
<evidence type="ECO:0000313" key="5">
    <source>
        <dbReference type="EMBL" id="MBC9209836.1"/>
    </source>
</evidence>